<dbReference type="GO" id="GO:0009044">
    <property type="term" value="F:xylan 1,4-beta-xylosidase activity"/>
    <property type="evidence" value="ECO:0007669"/>
    <property type="project" value="InterPro"/>
</dbReference>
<dbReference type="RefSeq" id="WP_185692441.1">
    <property type="nucleotide sequence ID" value="NZ_JACHVA010000075.1"/>
</dbReference>
<dbReference type="GO" id="GO:0005975">
    <property type="term" value="P:carbohydrate metabolic process"/>
    <property type="evidence" value="ECO:0007669"/>
    <property type="project" value="InterPro"/>
</dbReference>
<reference evidence="1 2" key="1">
    <citation type="submission" date="2020-07" db="EMBL/GenBank/DDBJ databases">
        <authorList>
            <person name="Feng X."/>
        </authorList>
    </citation>
    <scope>NUCLEOTIDE SEQUENCE [LARGE SCALE GENOMIC DNA]</scope>
    <source>
        <strain evidence="1 2">JCM14086</strain>
    </source>
</reference>
<evidence type="ECO:0000313" key="2">
    <source>
        <dbReference type="Proteomes" id="UP000525652"/>
    </source>
</evidence>
<evidence type="ECO:0000313" key="1">
    <source>
        <dbReference type="EMBL" id="MBC2601733.1"/>
    </source>
</evidence>
<dbReference type="PRINTS" id="PR00845">
    <property type="entry name" value="GLHYDRLASE52"/>
</dbReference>
<dbReference type="AlphaFoldDB" id="A0A7X1AXB6"/>
<protein>
    <submittedName>
        <fullName evidence="1">Beta-xylosidase</fullName>
    </submittedName>
</protein>
<comment type="caution">
    <text evidence="1">The sequence shown here is derived from an EMBL/GenBank/DDBJ whole genome shotgun (WGS) entry which is preliminary data.</text>
</comment>
<keyword evidence="2" id="KW-1185">Reference proteome</keyword>
<accession>A0A7X1AXB6</accession>
<dbReference type="Proteomes" id="UP000525652">
    <property type="component" value="Unassembled WGS sequence"/>
</dbReference>
<dbReference type="Pfam" id="PF03512">
    <property type="entry name" value="Glyco_hydro_52"/>
    <property type="match status" value="1"/>
</dbReference>
<gene>
    <name evidence="1" type="ORF">H5P30_08075</name>
</gene>
<dbReference type="EMBL" id="JACHVA010000075">
    <property type="protein sequence ID" value="MBC2601733.1"/>
    <property type="molecule type" value="Genomic_DNA"/>
</dbReference>
<sequence>MSAHYHTQHAPMGAFASFTIGLPQSRGGMGQSLSGPADQDVFAGYRKLGGEGAADEKWQLLPFYIEPDVPAAAAYTSEFAEEGAADEDAPVMLDADEVKRELRWASDIWSHDGFELKIYSPFGRTESPETLSEEVARLAFAPVVQLEVGFDNRTSSKAVELVFGLGHAAHQLRPLEDTAPDLAGFALGRGMGFAADPEMIDRRLQALSIFYPKACTDHRGLHLLGPEGAVVFRVGAGEQASFPVSLGFYQSGVMTTGLTASYYYTKLFDDLESVLRHGLAQHAYYREQAENRDAELARADWLNADQKWLIAQATHSYWGSTELLWDETEKKPLWVVNEGEYRMINTFDLTIDHVFFELDWQPWVVKNTLDLFVERYSFRDSLNVPEGIDTDGGISFVHDMGVMDQFTLPGTSCYECGQITGCFSQMTMEQLINWVCCAGTYVLATEDREWLQAKRATFIACAESLLRRDHPDADLRTGLLKFDSDRCGPDGAEITTYDSLDVSLGQARNNLYISVKAYAAWSLLEKVFAEAALGETEWQAQAVAATDRAAGAIAAKFETDCGMFPAVFEDGNRSRILPAVEGLVFPHYLGLVDGLKTRHAELFDKLGQHMQNVLQRGVCLDAKTGAWKISSTSKNSWFSKIAISQHVLRSVFPGLEVASEAGAPADAVHARMQQTAVIGQYAMVDQVNVTDVVSMGSRYYPRIVTSCLWLREGK</sequence>
<dbReference type="InterPro" id="IPR000852">
    <property type="entry name" value="Glyco_hydro_52"/>
</dbReference>
<proteinExistence type="predicted"/>
<organism evidence="1 2">
    <name type="scientific">Puniceicoccus vermicola</name>
    <dbReference type="NCBI Taxonomy" id="388746"/>
    <lineage>
        <taxon>Bacteria</taxon>
        <taxon>Pseudomonadati</taxon>
        <taxon>Verrucomicrobiota</taxon>
        <taxon>Opitutia</taxon>
        <taxon>Puniceicoccales</taxon>
        <taxon>Puniceicoccaceae</taxon>
        <taxon>Puniceicoccus</taxon>
    </lineage>
</organism>
<name>A0A7X1AXB6_9BACT</name>